<feature type="compositionally biased region" description="Basic residues" evidence="1">
    <location>
        <begin position="73"/>
        <end position="91"/>
    </location>
</feature>
<dbReference type="Proteomes" id="UP000241690">
    <property type="component" value="Unassembled WGS sequence"/>
</dbReference>
<dbReference type="AlphaFoldDB" id="A0A2T4AMN1"/>
<keyword evidence="3" id="KW-1185">Reference proteome</keyword>
<reference evidence="2 3" key="1">
    <citation type="submission" date="2016-07" db="EMBL/GenBank/DDBJ databases">
        <title>Multiple horizontal gene transfer events from other fungi enriched the ability of initially mycotrophic Trichoderma (Ascomycota) to feed on dead plant biomass.</title>
        <authorList>
            <consortium name="DOE Joint Genome Institute"/>
            <person name="Aerts A."/>
            <person name="Atanasova L."/>
            <person name="Chenthamara K."/>
            <person name="Zhang J."/>
            <person name="Grujic M."/>
            <person name="Henrissat B."/>
            <person name="Kuo A."/>
            <person name="Salamov A."/>
            <person name="Lipzen A."/>
            <person name="Labutti K."/>
            <person name="Barry K."/>
            <person name="Miao Y."/>
            <person name="Rahimi M.J."/>
            <person name="Shen Q."/>
            <person name="Grigoriev I.V."/>
            <person name="Kubicek C.P."/>
            <person name="Druzhinina I.S."/>
        </authorList>
    </citation>
    <scope>NUCLEOTIDE SEQUENCE [LARGE SCALE GENOMIC DNA]</scope>
    <source>
        <strain evidence="2 3">CBS 226.95</strain>
    </source>
</reference>
<sequence>MFCRRKAHWPDTVHVLPHLPAIPHPQKKEKSALLLRLKQMLNIFTIQACAFSALRQPQSCARTAAEGGEKKDPRRRLQRKTRQQGPRRRSWKPVDAFAGSELSTGQRHRSAAKQSIHVESSRLTRDWASSLQKKPCSR</sequence>
<gene>
    <name evidence="2" type="ORF">M431DRAFT_362835</name>
</gene>
<evidence type="ECO:0000256" key="1">
    <source>
        <dbReference type="SAM" id="MobiDB-lite"/>
    </source>
</evidence>
<proteinExistence type="predicted"/>
<dbReference type="GeneID" id="36623141"/>
<protein>
    <submittedName>
        <fullName evidence="2">Uncharacterized protein</fullName>
    </submittedName>
</protein>
<feature type="region of interest" description="Disordered" evidence="1">
    <location>
        <begin position="60"/>
        <end position="138"/>
    </location>
</feature>
<dbReference type="EMBL" id="KZ679677">
    <property type="protein sequence ID" value="PTB58336.1"/>
    <property type="molecule type" value="Genomic_DNA"/>
</dbReference>
<evidence type="ECO:0000313" key="3">
    <source>
        <dbReference type="Proteomes" id="UP000241690"/>
    </source>
</evidence>
<accession>A0A2T4AMN1</accession>
<evidence type="ECO:0000313" key="2">
    <source>
        <dbReference type="EMBL" id="PTB58336.1"/>
    </source>
</evidence>
<dbReference type="RefSeq" id="XP_024778013.1">
    <property type="nucleotide sequence ID" value="XM_024914576.1"/>
</dbReference>
<name>A0A2T4AMN1_TRIHA</name>
<organism evidence="2 3">
    <name type="scientific">Trichoderma harzianum CBS 226.95</name>
    <dbReference type="NCBI Taxonomy" id="983964"/>
    <lineage>
        <taxon>Eukaryota</taxon>
        <taxon>Fungi</taxon>
        <taxon>Dikarya</taxon>
        <taxon>Ascomycota</taxon>
        <taxon>Pezizomycotina</taxon>
        <taxon>Sordariomycetes</taxon>
        <taxon>Hypocreomycetidae</taxon>
        <taxon>Hypocreales</taxon>
        <taxon>Hypocreaceae</taxon>
        <taxon>Trichoderma</taxon>
    </lineage>
</organism>